<evidence type="ECO:0000313" key="3">
    <source>
        <dbReference type="EMBL" id="KAJ8027682.1"/>
    </source>
</evidence>
<dbReference type="Proteomes" id="UP001152320">
    <property type="component" value="Chromosome 15"/>
</dbReference>
<evidence type="ECO:0000256" key="1">
    <source>
        <dbReference type="SAM" id="MobiDB-lite"/>
    </source>
</evidence>
<dbReference type="EMBL" id="JAIZAY010000015">
    <property type="protein sequence ID" value="KAJ8027682.1"/>
    <property type="molecule type" value="Genomic_DNA"/>
</dbReference>
<proteinExistence type="predicted"/>
<accession>A0A9Q1BJB2</accession>
<protein>
    <submittedName>
        <fullName evidence="3">Uncharacterized protein</fullName>
    </submittedName>
</protein>
<comment type="caution">
    <text evidence="3">The sequence shown here is derived from an EMBL/GenBank/DDBJ whole genome shotgun (WGS) entry which is preliminary data.</text>
</comment>
<keyword evidence="2" id="KW-0812">Transmembrane</keyword>
<keyword evidence="4" id="KW-1185">Reference proteome</keyword>
<reference evidence="3" key="1">
    <citation type="submission" date="2021-10" db="EMBL/GenBank/DDBJ databases">
        <title>Tropical sea cucumber genome reveals ecological adaptation and Cuvierian tubules defense mechanism.</title>
        <authorList>
            <person name="Chen T."/>
        </authorList>
    </citation>
    <scope>NUCLEOTIDE SEQUENCE</scope>
    <source>
        <strain evidence="3">Nanhai2018</strain>
        <tissue evidence="3">Muscle</tissue>
    </source>
</reference>
<evidence type="ECO:0000256" key="2">
    <source>
        <dbReference type="SAM" id="Phobius"/>
    </source>
</evidence>
<organism evidence="3 4">
    <name type="scientific">Holothuria leucospilota</name>
    <name type="common">Black long sea cucumber</name>
    <name type="synonym">Mertensiothuria leucospilota</name>
    <dbReference type="NCBI Taxonomy" id="206669"/>
    <lineage>
        <taxon>Eukaryota</taxon>
        <taxon>Metazoa</taxon>
        <taxon>Echinodermata</taxon>
        <taxon>Eleutherozoa</taxon>
        <taxon>Echinozoa</taxon>
        <taxon>Holothuroidea</taxon>
        <taxon>Aspidochirotacea</taxon>
        <taxon>Aspidochirotida</taxon>
        <taxon>Holothuriidae</taxon>
        <taxon>Holothuria</taxon>
    </lineage>
</organism>
<gene>
    <name evidence="3" type="ORF">HOLleu_29696</name>
</gene>
<dbReference type="AlphaFoldDB" id="A0A9Q1BJB2"/>
<keyword evidence="2" id="KW-0472">Membrane</keyword>
<feature type="transmembrane region" description="Helical" evidence="2">
    <location>
        <begin position="16"/>
        <end position="34"/>
    </location>
</feature>
<sequence>MKQRQVSHTTQHQYRVSSPIFFFFFFFFFFLSPLSRSRKKFSSNPSRASVFRQFYAKFLKPMRLDKSFLAIPRACQSRLATRNYGGKTARKSHLRRNSLLSPVDKRSPPNF</sequence>
<evidence type="ECO:0000313" key="4">
    <source>
        <dbReference type="Proteomes" id="UP001152320"/>
    </source>
</evidence>
<feature type="region of interest" description="Disordered" evidence="1">
    <location>
        <begin position="82"/>
        <end position="111"/>
    </location>
</feature>
<keyword evidence="2" id="KW-1133">Transmembrane helix</keyword>
<name>A0A9Q1BJB2_HOLLE</name>